<reference evidence="4 5" key="1">
    <citation type="submission" date="2014-03" db="EMBL/GenBank/DDBJ databases">
        <title>Genomics of Bifidobacteria.</title>
        <authorList>
            <person name="Ventura M."/>
            <person name="Milani C."/>
            <person name="Lugli G.A."/>
        </authorList>
    </citation>
    <scope>NUCLEOTIDE SEQUENCE [LARGE SCALE GENOMIC DNA]</scope>
    <source>
        <strain evidence="4 5">LMG 14934</strain>
    </source>
</reference>
<gene>
    <name evidence="4" type="ORF">BSAE_1367</name>
</gene>
<dbReference type="Pfam" id="PF20737">
    <property type="entry name" value="Glyco_hydro127C"/>
    <property type="match status" value="1"/>
</dbReference>
<dbReference type="InterPro" id="IPR008928">
    <property type="entry name" value="6-hairpin_glycosidase_sf"/>
</dbReference>
<sequence length="672" mass="74859">MNATNANPEGAGTEARLPDVEITSAFWRRYIDLVIDKVLPYQWSVLNGEREVDLPPDPGGNPVDAYDKLNHSIRNLRVAAGEEDAPFRGMPFQDSDVYKWLEAVAYALHHRSDPELRRLADGVVDLIARAQREDGYLDTFFQIKEHDRVFKRIQQSHELYVMGHYIEAAVAYWQATGNEKALGVAKRMAACIEENFGDGETQIHGADGHPEIELALACLAEATGEERYAAMGRWFLNVRGQDPDFYDEQNRADGWDRDFFAVIRDFPRTYYQAAEPIADQHDADGHAVRVTYLCTGLAHIARLTGDASLAESAERLWDSIVRRRMYITGQIGSTHVGESFTYDYDLPNDTMYGETCASVGMSFFARQMLAMKARGEYGDVLEKELFNGTLAGMSLDGTHFYYVNPLEADPAACKGTPDKGHVLTHRAGWFACACCPANLARLITSIDRYIYTVMADGTILAHQFIASKAVFPSGVRIEQAGDYPWDGVITWRVDNPTDRAVRFGVRIPAWSADSFELHVDGGQARPDVVDGFAYVEVPAGGEGFEVRLDLNMAVRLVRSSNRVREDAGKVAVMRGPLVYCAEECDNAGPLWLYSVSGAAPTEAGYRFEPDLLGGVGVVTKVAMRAQEDPEDGPLYLSAEDRGISELVELRMVPYYTWANRDDGQMTVWLNRS</sequence>
<dbReference type="InterPro" id="IPR049049">
    <property type="entry name" value="Beta-AFase-like_GH127_C"/>
</dbReference>
<comment type="caution">
    <text evidence="4">The sequence shown here is derived from an EMBL/GenBank/DDBJ whole genome shotgun (WGS) entry which is preliminary data.</text>
</comment>
<dbReference type="PANTHER" id="PTHR43465">
    <property type="entry name" value="DUF1680 DOMAIN PROTEIN (AFU_ORTHOLOGUE AFUA_1G08910)"/>
    <property type="match status" value="1"/>
</dbReference>
<protein>
    <recommendedName>
        <fullName evidence="6">Glycoside hydrolase family 127 protein</fullName>
    </recommendedName>
</protein>
<evidence type="ECO:0000313" key="4">
    <source>
        <dbReference type="EMBL" id="KFI85514.1"/>
    </source>
</evidence>
<dbReference type="AlphaFoldDB" id="A0A087CQG4"/>
<dbReference type="InterPro" id="IPR049174">
    <property type="entry name" value="Beta-AFase-like"/>
</dbReference>
<accession>A0A087CQG4</accession>
<dbReference type="RefSeq" id="WP_051916002.1">
    <property type="nucleotide sequence ID" value="NZ_JDTM01000003.1"/>
</dbReference>
<dbReference type="Proteomes" id="UP000029040">
    <property type="component" value="Unassembled WGS sequence"/>
</dbReference>
<dbReference type="Pfam" id="PF07944">
    <property type="entry name" value="Beta-AFase-like_GH127_cat"/>
    <property type="match status" value="1"/>
</dbReference>
<dbReference type="InterPro" id="IPR049046">
    <property type="entry name" value="Beta-AFase-like_GH127_middle"/>
</dbReference>
<evidence type="ECO:0008006" key="6">
    <source>
        <dbReference type="Google" id="ProtNLM"/>
    </source>
</evidence>
<feature type="domain" description="Non-reducing end beta-L-arabinofuranosidase-like GH127 middle" evidence="2">
    <location>
        <begin position="458"/>
        <end position="552"/>
    </location>
</feature>
<proteinExistence type="predicted"/>
<evidence type="ECO:0000313" key="5">
    <source>
        <dbReference type="Proteomes" id="UP000029040"/>
    </source>
</evidence>
<evidence type="ECO:0000259" key="1">
    <source>
        <dbReference type="Pfam" id="PF07944"/>
    </source>
</evidence>
<evidence type="ECO:0000259" key="3">
    <source>
        <dbReference type="Pfam" id="PF20737"/>
    </source>
</evidence>
<dbReference type="InterPro" id="IPR012878">
    <property type="entry name" value="Beta-AFase-like_GH127_cat"/>
</dbReference>
<evidence type="ECO:0000259" key="2">
    <source>
        <dbReference type="Pfam" id="PF20736"/>
    </source>
</evidence>
<feature type="domain" description="Non-reducing end beta-L-arabinofuranosidase-like GH127 C-terminal" evidence="3">
    <location>
        <begin position="554"/>
        <end position="670"/>
    </location>
</feature>
<dbReference type="Pfam" id="PF20736">
    <property type="entry name" value="Glyco_hydro127M"/>
    <property type="match status" value="1"/>
</dbReference>
<dbReference type="PANTHER" id="PTHR43465:SF2">
    <property type="entry name" value="DUF1680 DOMAIN PROTEIN (AFU_ORTHOLOGUE AFUA_1G08910)"/>
    <property type="match status" value="1"/>
</dbReference>
<name>A0A087CQG4_9BIFI</name>
<organism evidence="4 5">
    <name type="scientific">Bifidobacterium pullorum subsp. saeculare DSM 6531 = LMG 14934</name>
    <dbReference type="NCBI Taxonomy" id="1437611"/>
    <lineage>
        <taxon>Bacteria</taxon>
        <taxon>Bacillati</taxon>
        <taxon>Actinomycetota</taxon>
        <taxon>Actinomycetes</taxon>
        <taxon>Bifidobacteriales</taxon>
        <taxon>Bifidobacteriaceae</taxon>
        <taxon>Bifidobacterium</taxon>
    </lineage>
</organism>
<dbReference type="GO" id="GO:0005975">
    <property type="term" value="P:carbohydrate metabolic process"/>
    <property type="evidence" value="ECO:0007669"/>
    <property type="project" value="InterPro"/>
</dbReference>
<dbReference type="EMBL" id="JGZM01000008">
    <property type="protein sequence ID" value="KFI85514.1"/>
    <property type="molecule type" value="Genomic_DNA"/>
</dbReference>
<feature type="domain" description="Non-reducing end beta-L-arabinofuranosidase-like GH127 catalytic" evidence="1">
    <location>
        <begin position="19"/>
        <end position="447"/>
    </location>
</feature>
<dbReference type="SUPFAM" id="SSF48208">
    <property type="entry name" value="Six-hairpin glycosidases"/>
    <property type="match status" value="1"/>
</dbReference>